<dbReference type="OrthoDB" id="190275at2"/>
<protein>
    <submittedName>
        <fullName evidence="1">DNA polymerase-3 subunit epsilon</fullName>
        <ecNumber evidence="1">2.7.7.7</ecNumber>
    </submittedName>
</protein>
<dbReference type="SUPFAM" id="SSF53098">
    <property type="entry name" value="Ribonuclease H-like"/>
    <property type="match status" value="1"/>
</dbReference>
<name>A0A7Y9ZDL0_9MICO</name>
<accession>A0A7Y9ZDL0</accession>
<evidence type="ECO:0000313" key="1">
    <source>
        <dbReference type="EMBL" id="NYI42633.1"/>
    </source>
</evidence>
<dbReference type="Gene3D" id="3.30.420.10">
    <property type="entry name" value="Ribonuclease H-like superfamily/Ribonuclease H"/>
    <property type="match status" value="1"/>
</dbReference>
<organism evidence="1 2">
    <name type="scientific">Demequina lutea</name>
    <dbReference type="NCBI Taxonomy" id="431489"/>
    <lineage>
        <taxon>Bacteria</taxon>
        <taxon>Bacillati</taxon>
        <taxon>Actinomycetota</taxon>
        <taxon>Actinomycetes</taxon>
        <taxon>Micrococcales</taxon>
        <taxon>Demequinaceae</taxon>
        <taxon>Demequina</taxon>
    </lineage>
</organism>
<keyword evidence="1" id="KW-0548">Nucleotidyltransferase</keyword>
<dbReference type="GO" id="GO:0003887">
    <property type="term" value="F:DNA-directed DNA polymerase activity"/>
    <property type="evidence" value="ECO:0007669"/>
    <property type="project" value="UniProtKB-EC"/>
</dbReference>
<dbReference type="Proteomes" id="UP000547973">
    <property type="component" value="Unassembled WGS sequence"/>
</dbReference>
<keyword evidence="2" id="KW-1185">Reference proteome</keyword>
<gene>
    <name evidence="1" type="ORF">BKA03_002752</name>
</gene>
<sequence>MSGFAVIDLETTGFAYNANDRVCDLRLLVGPDGRREDSWTTLINPQRDLGAQHIHRIDALACFDAVRASRPSSPTWWET</sequence>
<comment type="caution">
    <text evidence="1">The sequence shown here is derived from an EMBL/GenBank/DDBJ whole genome shotgun (WGS) entry which is preliminary data.</text>
</comment>
<reference evidence="1 2" key="1">
    <citation type="submission" date="2020-07" db="EMBL/GenBank/DDBJ databases">
        <title>Sequencing the genomes of 1000 actinobacteria strains.</title>
        <authorList>
            <person name="Klenk H.-P."/>
        </authorList>
    </citation>
    <scope>NUCLEOTIDE SEQUENCE [LARGE SCALE GENOMIC DNA]</scope>
    <source>
        <strain evidence="1 2">DSM 19970</strain>
    </source>
</reference>
<dbReference type="InterPro" id="IPR012337">
    <property type="entry name" value="RNaseH-like_sf"/>
</dbReference>
<evidence type="ECO:0000313" key="2">
    <source>
        <dbReference type="Proteomes" id="UP000547973"/>
    </source>
</evidence>
<dbReference type="GO" id="GO:0003676">
    <property type="term" value="F:nucleic acid binding"/>
    <property type="evidence" value="ECO:0007669"/>
    <property type="project" value="InterPro"/>
</dbReference>
<dbReference type="InterPro" id="IPR036397">
    <property type="entry name" value="RNaseH_sf"/>
</dbReference>
<dbReference type="AlphaFoldDB" id="A0A7Y9ZDL0"/>
<dbReference type="RefSeq" id="WP_062075548.1">
    <property type="nucleotide sequence ID" value="NZ_BBRC01000011.1"/>
</dbReference>
<dbReference type="EMBL" id="JACBZO010000001">
    <property type="protein sequence ID" value="NYI42633.1"/>
    <property type="molecule type" value="Genomic_DNA"/>
</dbReference>
<proteinExistence type="predicted"/>
<keyword evidence="1" id="KW-0808">Transferase</keyword>
<dbReference type="EC" id="2.7.7.7" evidence="1"/>